<dbReference type="EMBL" id="JADIKF010000036">
    <property type="protein sequence ID" value="MBM7129057.1"/>
    <property type="molecule type" value="Genomic_DNA"/>
</dbReference>
<proteinExistence type="predicted"/>
<keyword evidence="1" id="KW-1133">Transmembrane helix</keyword>
<gene>
    <name evidence="2" type="ORF">ISS99_05945</name>
</gene>
<protein>
    <recommendedName>
        <fullName evidence="4">DUF423 domain-containing protein</fullName>
    </recommendedName>
</protein>
<keyword evidence="1" id="KW-0812">Transmembrane</keyword>
<organism evidence="2 3">
    <name type="scientific">Dyella mobilis</name>
    <dbReference type="NCBI Taxonomy" id="1849582"/>
    <lineage>
        <taxon>Bacteria</taxon>
        <taxon>Pseudomonadati</taxon>
        <taxon>Pseudomonadota</taxon>
        <taxon>Gammaproteobacteria</taxon>
        <taxon>Lysobacterales</taxon>
        <taxon>Rhodanobacteraceae</taxon>
        <taxon>Dyella</taxon>
    </lineage>
</organism>
<accession>A0ABS2KE61</accession>
<feature type="transmembrane region" description="Helical" evidence="1">
    <location>
        <begin position="119"/>
        <end position="139"/>
    </location>
</feature>
<reference evidence="2" key="1">
    <citation type="submission" date="2020-10" db="EMBL/GenBank/DDBJ databases">
        <title>Phylogeny of dyella-like bacteria.</title>
        <authorList>
            <person name="Fu J."/>
        </authorList>
    </citation>
    <scope>NUCLEOTIDE SEQUENCE</scope>
    <source>
        <strain evidence="2">DHON07</strain>
    </source>
</reference>
<evidence type="ECO:0000256" key="1">
    <source>
        <dbReference type="SAM" id="Phobius"/>
    </source>
</evidence>
<name>A0ABS2KE61_9GAMM</name>
<evidence type="ECO:0000313" key="3">
    <source>
        <dbReference type="Proteomes" id="UP001430193"/>
    </source>
</evidence>
<dbReference type="RefSeq" id="WP_204630668.1">
    <property type="nucleotide sequence ID" value="NZ_BSOC01000007.1"/>
</dbReference>
<keyword evidence="1" id="KW-0472">Membrane</keyword>
<keyword evidence="3" id="KW-1185">Reference proteome</keyword>
<evidence type="ECO:0008006" key="4">
    <source>
        <dbReference type="Google" id="ProtNLM"/>
    </source>
</evidence>
<feature type="transmembrane region" description="Helical" evidence="1">
    <location>
        <begin position="60"/>
        <end position="81"/>
    </location>
</feature>
<evidence type="ECO:0000313" key="2">
    <source>
        <dbReference type="EMBL" id="MBM7129057.1"/>
    </source>
</evidence>
<comment type="caution">
    <text evidence="2">The sequence shown here is derived from an EMBL/GenBank/DDBJ whole genome shotgun (WGS) entry which is preliminary data.</text>
</comment>
<dbReference type="Proteomes" id="UP001430193">
    <property type="component" value="Unassembled WGS sequence"/>
</dbReference>
<sequence>MFHRISGCLFIILGLSVGAFGLNDWLKTDALVHTYELLFRASTLQSGVFKPEQWSSHWRFINLILMVFGCLIAYSGVLVLLKKSLGYLLLSCSLIGMGIVPIILRVIGYSRYKWDGGGLWGELPYFAVGLAALLAYMMVKRKSRSAIGQRAI</sequence>
<feature type="transmembrane region" description="Helical" evidence="1">
    <location>
        <begin position="88"/>
        <end position="107"/>
    </location>
</feature>